<keyword evidence="1" id="KW-0547">Nucleotide-binding</keyword>
<protein>
    <recommendedName>
        <fullName evidence="1">ATP-dependent DNA helicase</fullName>
        <ecNumber evidence="1">5.6.2.3</ecNumber>
    </recommendedName>
</protein>
<sequence>MLLHEVRGPTSFEDLKTVNGILHPTFQSTCETLRLLEDDNYWDTTLEVAALCDSPLNMRELFTIMLTILCNIEKEIRKIFFLDSPSGTGKTFLINLLLAKVRSNRGITLAVASSGIAATLLEEGKTVHAAFKLPLNLIHVETPLCNISKQSSAAQVLRDCKLIVLDESTMAHKGGFEALNSTLKDIRGNDDMMVGVTMLLAGDFRQTLPIVPKGTRADEVKACIKASNLLL</sequence>
<dbReference type="Proteomes" id="UP001314205">
    <property type="component" value="Unassembled WGS sequence"/>
</dbReference>
<keyword evidence="1" id="KW-0234">DNA repair</keyword>
<dbReference type="EMBL" id="CAVLGL010000084">
    <property type="protein sequence ID" value="CAK1589438.1"/>
    <property type="molecule type" value="Genomic_DNA"/>
</dbReference>
<keyword evidence="1" id="KW-0378">Hydrolase</keyword>
<keyword evidence="4" id="KW-1185">Reference proteome</keyword>
<comment type="similarity">
    <text evidence="1">Belongs to the helicase family.</text>
</comment>
<comment type="catalytic activity">
    <reaction evidence="1">
        <text>ATP + H2O = ADP + phosphate + H(+)</text>
        <dbReference type="Rhea" id="RHEA:13065"/>
        <dbReference type="ChEBI" id="CHEBI:15377"/>
        <dbReference type="ChEBI" id="CHEBI:15378"/>
        <dbReference type="ChEBI" id="CHEBI:30616"/>
        <dbReference type="ChEBI" id="CHEBI:43474"/>
        <dbReference type="ChEBI" id="CHEBI:456216"/>
        <dbReference type="EC" id="5.6.2.3"/>
    </reaction>
</comment>
<dbReference type="GO" id="GO:0016787">
    <property type="term" value="F:hydrolase activity"/>
    <property type="evidence" value="ECO:0007669"/>
    <property type="project" value="UniProtKB-KW"/>
</dbReference>
<dbReference type="Pfam" id="PF05970">
    <property type="entry name" value="PIF1"/>
    <property type="match status" value="1"/>
</dbReference>
<dbReference type="AlphaFoldDB" id="A0AAV1L2A8"/>
<dbReference type="Gene3D" id="3.40.50.300">
    <property type="entry name" value="P-loop containing nucleotide triphosphate hydrolases"/>
    <property type="match status" value="1"/>
</dbReference>
<keyword evidence="1" id="KW-0227">DNA damage</keyword>
<feature type="domain" description="DNA helicase Pif1-like DEAD-box helicase" evidence="2">
    <location>
        <begin position="65"/>
        <end position="229"/>
    </location>
</feature>
<comment type="caution">
    <text evidence="3">The sequence shown here is derived from an EMBL/GenBank/DDBJ whole genome shotgun (WGS) entry which is preliminary data.</text>
</comment>
<dbReference type="InterPro" id="IPR027417">
    <property type="entry name" value="P-loop_NTPase"/>
</dbReference>
<evidence type="ECO:0000313" key="3">
    <source>
        <dbReference type="EMBL" id="CAK1589438.1"/>
    </source>
</evidence>
<dbReference type="GO" id="GO:0006281">
    <property type="term" value="P:DNA repair"/>
    <property type="evidence" value="ECO:0007669"/>
    <property type="project" value="UniProtKB-KW"/>
</dbReference>
<evidence type="ECO:0000259" key="2">
    <source>
        <dbReference type="Pfam" id="PF05970"/>
    </source>
</evidence>
<dbReference type="InterPro" id="IPR010285">
    <property type="entry name" value="DNA_helicase_pif1-like_DEAD"/>
</dbReference>
<keyword evidence="1" id="KW-0233">DNA recombination</keyword>
<proteinExistence type="inferred from homology"/>
<dbReference type="EC" id="5.6.2.3" evidence="1"/>
<dbReference type="SUPFAM" id="SSF52540">
    <property type="entry name" value="P-loop containing nucleoside triphosphate hydrolases"/>
    <property type="match status" value="1"/>
</dbReference>
<dbReference type="GO" id="GO:0043139">
    <property type="term" value="F:5'-3' DNA helicase activity"/>
    <property type="evidence" value="ECO:0007669"/>
    <property type="project" value="UniProtKB-EC"/>
</dbReference>
<name>A0AAV1L2A8_9NEOP</name>
<keyword evidence="1" id="KW-0347">Helicase</keyword>
<evidence type="ECO:0000313" key="4">
    <source>
        <dbReference type="Proteomes" id="UP001314205"/>
    </source>
</evidence>
<keyword evidence="1" id="KW-0067">ATP-binding</keyword>
<dbReference type="GO" id="GO:0006310">
    <property type="term" value="P:DNA recombination"/>
    <property type="evidence" value="ECO:0007669"/>
    <property type="project" value="UniProtKB-KW"/>
</dbReference>
<organism evidence="3 4">
    <name type="scientific">Parnassius mnemosyne</name>
    <name type="common">clouded apollo</name>
    <dbReference type="NCBI Taxonomy" id="213953"/>
    <lineage>
        <taxon>Eukaryota</taxon>
        <taxon>Metazoa</taxon>
        <taxon>Ecdysozoa</taxon>
        <taxon>Arthropoda</taxon>
        <taxon>Hexapoda</taxon>
        <taxon>Insecta</taxon>
        <taxon>Pterygota</taxon>
        <taxon>Neoptera</taxon>
        <taxon>Endopterygota</taxon>
        <taxon>Lepidoptera</taxon>
        <taxon>Glossata</taxon>
        <taxon>Ditrysia</taxon>
        <taxon>Papilionoidea</taxon>
        <taxon>Papilionidae</taxon>
        <taxon>Parnassiinae</taxon>
        <taxon>Parnassini</taxon>
        <taxon>Parnassius</taxon>
        <taxon>Driopa</taxon>
    </lineage>
</organism>
<evidence type="ECO:0000256" key="1">
    <source>
        <dbReference type="RuleBase" id="RU363044"/>
    </source>
</evidence>
<gene>
    <name evidence="3" type="ORF">PARMNEM_LOCUS9937</name>
</gene>
<dbReference type="PANTHER" id="PTHR10492">
    <property type="match status" value="1"/>
</dbReference>
<dbReference type="PANTHER" id="PTHR10492:SF57">
    <property type="entry name" value="ATP-DEPENDENT DNA HELICASE"/>
    <property type="match status" value="1"/>
</dbReference>
<reference evidence="3 4" key="1">
    <citation type="submission" date="2023-11" db="EMBL/GenBank/DDBJ databases">
        <authorList>
            <person name="Hedman E."/>
            <person name="Englund M."/>
            <person name="Stromberg M."/>
            <person name="Nyberg Akerstrom W."/>
            <person name="Nylinder S."/>
            <person name="Jareborg N."/>
            <person name="Kallberg Y."/>
            <person name="Kronander E."/>
        </authorList>
    </citation>
    <scope>NUCLEOTIDE SEQUENCE [LARGE SCALE GENOMIC DNA]</scope>
</reference>
<dbReference type="GO" id="GO:0000723">
    <property type="term" value="P:telomere maintenance"/>
    <property type="evidence" value="ECO:0007669"/>
    <property type="project" value="InterPro"/>
</dbReference>
<accession>A0AAV1L2A8</accession>
<dbReference type="GO" id="GO:0005524">
    <property type="term" value="F:ATP binding"/>
    <property type="evidence" value="ECO:0007669"/>
    <property type="project" value="UniProtKB-KW"/>
</dbReference>
<comment type="cofactor">
    <cofactor evidence="1">
        <name>Mg(2+)</name>
        <dbReference type="ChEBI" id="CHEBI:18420"/>
    </cofactor>
</comment>